<dbReference type="Gene3D" id="3.90.50.10">
    <property type="entry name" value="Photosynthetic Reaction Center, subunit H, domain 2"/>
    <property type="match status" value="1"/>
</dbReference>
<name>A0A8J3JSW9_9ACTN</name>
<proteinExistence type="predicted"/>
<protein>
    <recommendedName>
        <fullName evidence="3">PRC-barrel domain containing protein</fullName>
    </recommendedName>
</protein>
<dbReference type="InterPro" id="IPR014747">
    <property type="entry name" value="Bac_photo_RC_H_C"/>
</dbReference>
<sequence>MTAMNPIPWDPWSYKEDLDYKTTEDGGDRSIVGFHVEATDGGIGKIDETTGTAGSSCIVVDTGPWIFGSKRMLPAGVVNNIDFLEEKVYVNRTKAEIKDAPEYDPDRRDDLLYRDQVGTYYADRMPPR</sequence>
<dbReference type="GO" id="GO:0019684">
    <property type="term" value="P:photosynthesis, light reaction"/>
    <property type="evidence" value="ECO:0007669"/>
    <property type="project" value="InterPro"/>
</dbReference>
<accession>A0A8J3JSW9</accession>
<organism evidence="1 2">
    <name type="scientific">Catellatospora bangladeshensis</name>
    <dbReference type="NCBI Taxonomy" id="310355"/>
    <lineage>
        <taxon>Bacteria</taxon>
        <taxon>Bacillati</taxon>
        <taxon>Actinomycetota</taxon>
        <taxon>Actinomycetes</taxon>
        <taxon>Micromonosporales</taxon>
        <taxon>Micromonosporaceae</taxon>
        <taxon>Catellatospora</taxon>
    </lineage>
</organism>
<evidence type="ECO:0000313" key="1">
    <source>
        <dbReference type="EMBL" id="GIF86317.1"/>
    </source>
</evidence>
<reference evidence="1 2" key="1">
    <citation type="submission" date="2021-01" db="EMBL/GenBank/DDBJ databases">
        <title>Whole genome shotgun sequence of Catellatospora bangladeshensis NBRC 107357.</title>
        <authorList>
            <person name="Komaki H."/>
            <person name="Tamura T."/>
        </authorList>
    </citation>
    <scope>NUCLEOTIDE SEQUENCE [LARGE SCALE GENOMIC DNA]</scope>
    <source>
        <strain evidence="1 2">NBRC 107357</strain>
    </source>
</reference>
<comment type="caution">
    <text evidence="1">The sequence shown here is derived from an EMBL/GenBank/DDBJ whole genome shotgun (WGS) entry which is preliminary data.</text>
</comment>
<dbReference type="InterPro" id="IPR011033">
    <property type="entry name" value="PRC_barrel-like_sf"/>
</dbReference>
<evidence type="ECO:0000313" key="2">
    <source>
        <dbReference type="Proteomes" id="UP000601223"/>
    </source>
</evidence>
<dbReference type="EMBL" id="BONF01000065">
    <property type="protein sequence ID" value="GIF86317.1"/>
    <property type="molecule type" value="Genomic_DNA"/>
</dbReference>
<dbReference type="SUPFAM" id="SSF50346">
    <property type="entry name" value="PRC-barrel domain"/>
    <property type="match status" value="1"/>
</dbReference>
<dbReference type="Proteomes" id="UP000601223">
    <property type="component" value="Unassembled WGS sequence"/>
</dbReference>
<dbReference type="GO" id="GO:0030077">
    <property type="term" value="C:plasma membrane light-harvesting complex"/>
    <property type="evidence" value="ECO:0007669"/>
    <property type="project" value="InterPro"/>
</dbReference>
<dbReference type="AlphaFoldDB" id="A0A8J3JSW9"/>
<gene>
    <name evidence="1" type="ORF">Cba03nite_76660</name>
</gene>
<keyword evidence="2" id="KW-1185">Reference proteome</keyword>
<dbReference type="RefSeq" id="WP_239126331.1">
    <property type="nucleotide sequence ID" value="NZ_BONF01000065.1"/>
</dbReference>
<evidence type="ECO:0008006" key="3">
    <source>
        <dbReference type="Google" id="ProtNLM"/>
    </source>
</evidence>